<name>A0ABQ6B694_9BRAD</name>
<dbReference type="Gene3D" id="3.90.1720.10">
    <property type="entry name" value="endopeptidase domain like (from Nostoc punctiforme)"/>
    <property type="match status" value="1"/>
</dbReference>
<dbReference type="RefSeq" id="WP_284271530.1">
    <property type="nucleotide sequence ID" value="NZ_BSOW01000025.1"/>
</dbReference>
<evidence type="ECO:0008006" key="3">
    <source>
        <dbReference type="Google" id="ProtNLM"/>
    </source>
</evidence>
<proteinExistence type="predicted"/>
<dbReference type="Pfam" id="PF05708">
    <property type="entry name" value="Peptidase_C92"/>
    <property type="match status" value="1"/>
</dbReference>
<comment type="caution">
    <text evidence="1">The sequence shown here is derived from an EMBL/GenBank/DDBJ whole genome shotgun (WGS) entry which is preliminary data.</text>
</comment>
<dbReference type="Proteomes" id="UP001156905">
    <property type="component" value="Unassembled WGS sequence"/>
</dbReference>
<sequence length="327" mass="36497">MGTVLDSVGKLIAAYLSKEVPGYEPFTPSDPEHLRGVIQPGDVLLVEGNNRISGIIKYLTQSTWSHAALYVGPVEGAVESDGEQHVLIEANIGEGVTSAPLSKYFPYHTRLCRPVGLSYEDRTTVCRYAINRIGFGYDTKNILDLMRYLFPLPIPQRWRRRMIAIGSGDPTKIICSALIAQAFDAVRYPILPKITKAGSRQAKREILHIRDSSLYMPRDFDISPYFEVVKPTIVHGFDYTTLHWADKQKPLEEVAGTFSVFPETLRSPPLVPEAPDEETPAEVPAEEVSAAEADAAARIPVSERFPLLKTIAMYRPRRRARARDFAA</sequence>
<organism evidence="1 2">
    <name type="scientific">Bradyrhizobium iriomotense</name>
    <dbReference type="NCBI Taxonomy" id="441950"/>
    <lineage>
        <taxon>Bacteria</taxon>
        <taxon>Pseudomonadati</taxon>
        <taxon>Pseudomonadota</taxon>
        <taxon>Alphaproteobacteria</taxon>
        <taxon>Hyphomicrobiales</taxon>
        <taxon>Nitrobacteraceae</taxon>
        <taxon>Bradyrhizobium</taxon>
    </lineage>
</organism>
<accession>A0ABQ6B694</accession>
<protein>
    <recommendedName>
        <fullName evidence="3">Lipo-like protein</fullName>
    </recommendedName>
</protein>
<evidence type="ECO:0000313" key="2">
    <source>
        <dbReference type="Proteomes" id="UP001156905"/>
    </source>
</evidence>
<evidence type="ECO:0000313" key="1">
    <source>
        <dbReference type="EMBL" id="GLR89351.1"/>
    </source>
</evidence>
<keyword evidence="2" id="KW-1185">Reference proteome</keyword>
<dbReference type="SUPFAM" id="SSF54001">
    <property type="entry name" value="Cysteine proteinases"/>
    <property type="match status" value="1"/>
</dbReference>
<dbReference type="InterPro" id="IPR038765">
    <property type="entry name" value="Papain-like_cys_pep_sf"/>
</dbReference>
<gene>
    <name evidence="1" type="ORF">GCM10007857_60640</name>
</gene>
<reference evidence="2" key="1">
    <citation type="journal article" date="2019" name="Int. J. Syst. Evol. Microbiol.">
        <title>The Global Catalogue of Microorganisms (GCM) 10K type strain sequencing project: providing services to taxonomists for standard genome sequencing and annotation.</title>
        <authorList>
            <consortium name="The Broad Institute Genomics Platform"/>
            <consortium name="The Broad Institute Genome Sequencing Center for Infectious Disease"/>
            <person name="Wu L."/>
            <person name="Ma J."/>
        </authorList>
    </citation>
    <scope>NUCLEOTIDE SEQUENCE [LARGE SCALE GENOMIC DNA]</scope>
    <source>
        <strain evidence="2">NBRC 102520</strain>
    </source>
</reference>
<dbReference type="EMBL" id="BSOW01000025">
    <property type="protein sequence ID" value="GLR89351.1"/>
    <property type="molecule type" value="Genomic_DNA"/>
</dbReference>
<dbReference type="InterPro" id="IPR024453">
    <property type="entry name" value="Peptidase_C92"/>
</dbReference>